<evidence type="ECO:0000313" key="2">
    <source>
        <dbReference type="EMBL" id="KAF6735548.1"/>
    </source>
</evidence>
<comment type="caution">
    <text evidence="2">The sequence shown here is derived from an EMBL/GenBank/DDBJ whole genome shotgun (WGS) entry which is preliminary data.</text>
</comment>
<protein>
    <submittedName>
        <fullName evidence="2">Uncharacterized protein</fullName>
    </submittedName>
</protein>
<evidence type="ECO:0000313" key="3">
    <source>
        <dbReference type="Proteomes" id="UP000646548"/>
    </source>
</evidence>
<evidence type="ECO:0000256" key="1">
    <source>
        <dbReference type="SAM" id="MobiDB-lite"/>
    </source>
</evidence>
<dbReference type="AlphaFoldDB" id="A0A834FJW0"/>
<reference evidence="2" key="1">
    <citation type="journal article" name="BMC Genomics">
        <title>Long-read sequencing and de novo genome assembly of marine medaka (Oryzias melastigma).</title>
        <authorList>
            <person name="Liang P."/>
            <person name="Saqib H.S.A."/>
            <person name="Ni X."/>
            <person name="Shen Y."/>
        </authorList>
    </citation>
    <scope>NUCLEOTIDE SEQUENCE</scope>
    <source>
        <strain evidence="2">Bigg-433</strain>
    </source>
</reference>
<organism evidence="2 3">
    <name type="scientific">Oryzias melastigma</name>
    <name type="common">Marine medaka</name>
    <dbReference type="NCBI Taxonomy" id="30732"/>
    <lineage>
        <taxon>Eukaryota</taxon>
        <taxon>Metazoa</taxon>
        <taxon>Chordata</taxon>
        <taxon>Craniata</taxon>
        <taxon>Vertebrata</taxon>
        <taxon>Euteleostomi</taxon>
        <taxon>Actinopterygii</taxon>
        <taxon>Neopterygii</taxon>
        <taxon>Teleostei</taxon>
        <taxon>Neoteleostei</taxon>
        <taxon>Acanthomorphata</taxon>
        <taxon>Ovalentaria</taxon>
        <taxon>Atherinomorphae</taxon>
        <taxon>Beloniformes</taxon>
        <taxon>Adrianichthyidae</taxon>
        <taxon>Oryziinae</taxon>
        <taxon>Oryzias</taxon>
    </lineage>
</organism>
<gene>
    <name evidence="2" type="ORF">FQA47_024480</name>
</gene>
<dbReference type="EMBL" id="WKFB01000104">
    <property type="protein sequence ID" value="KAF6735548.1"/>
    <property type="molecule type" value="Genomic_DNA"/>
</dbReference>
<sequence>MHFGSKRFLTEQDRGEGGRRSLEALMAGEKGGRRRTDGRKGRRLGRHLKTPPPPLTQITPSHARTHTPPLHVPQVSHQEKKVCLLRGKTCSSDLAADGRMTRLTAAAPLHEPEPCRRIMRMR</sequence>
<feature type="compositionally biased region" description="Basic and acidic residues" evidence="1">
    <location>
        <begin position="30"/>
        <end position="39"/>
    </location>
</feature>
<feature type="region of interest" description="Disordered" evidence="1">
    <location>
        <begin position="1"/>
        <end position="77"/>
    </location>
</feature>
<dbReference type="Proteomes" id="UP000646548">
    <property type="component" value="Unassembled WGS sequence"/>
</dbReference>
<feature type="compositionally biased region" description="Basic and acidic residues" evidence="1">
    <location>
        <begin position="8"/>
        <end position="22"/>
    </location>
</feature>
<accession>A0A834FJW0</accession>
<feature type="compositionally biased region" description="Basic residues" evidence="1">
    <location>
        <begin position="40"/>
        <end position="49"/>
    </location>
</feature>
<proteinExistence type="predicted"/>
<name>A0A834FJW0_ORYME</name>